<protein>
    <submittedName>
        <fullName evidence="4">Gfo/Idh/MocA family oxidoreductase</fullName>
    </submittedName>
</protein>
<dbReference type="Gene3D" id="3.30.360.10">
    <property type="entry name" value="Dihydrodipicolinate Reductase, domain 2"/>
    <property type="match status" value="1"/>
</dbReference>
<sequence>MSTLNVGVIGGGFGLKVQAPMINLHPSMKVTAVSTVNRHELPDDLKNEDVKPNHYTDWKEMLDTEDLDLVFISSMPVLHFEMAKYALEKGFNVVCEKPFTVDSSESEQLVELADRSGQKFLLDFEWRYMRARQKAKELLNEGRIGNLLHFEYHMSMAQYQRLATAKRGWLSQKSKAGGMLGALGSHLIDGMRWLTNSEVKDIAGLLPTHVPEGDGETRDADDGFLIHGVLENGSTFSIQFLSGINHGFGSMMKIFGTEGTIVLEKDEELRFGEANEPLETVQYESVGDVPSELSDVAKRYYEALYPYLEKVYEYIAEDKLDSDLPTIHDGHENQKVLDRIRKQ</sequence>
<evidence type="ECO:0000259" key="2">
    <source>
        <dbReference type="Pfam" id="PF01408"/>
    </source>
</evidence>
<dbReference type="Gene3D" id="3.40.50.720">
    <property type="entry name" value="NAD(P)-binding Rossmann-like Domain"/>
    <property type="match status" value="1"/>
</dbReference>
<proteinExistence type="predicted"/>
<dbReference type="InterPro" id="IPR050463">
    <property type="entry name" value="Gfo/Idh/MocA_oxidrdct_glycsds"/>
</dbReference>
<dbReference type="Proteomes" id="UP000243524">
    <property type="component" value="Unassembled WGS sequence"/>
</dbReference>
<dbReference type="Pfam" id="PF01408">
    <property type="entry name" value="GFO_IDH_MocA"/>
    <property type="match status" value="1"/>
</dbReference>
<dbReference type="PANTHER" id="PTHR43818:SF11">
    <property type="entry name" value="BCDNA.GH03377"/>
    <property type="match status" value="1"/>
</dbReference>
<dbReference type="EMBL" id="PJNH01000004">
    <property type="protein sequence ID" value="PKR76860.1"/>
    <property type="molecule type" value="Genomic_DNA"/>
</dbReference>
<feature type="domain" description="Gfo/Idh/MocA-like oxidoreductase N-terminal" evidence="2">
    <location>
        <begin position="4"/>
        <end position="122"/>
    </location>
</feature>
<dbReference type="OrthoDB" id="9815825at2"/>
<accession>A0A2I0QS00</accession>
<comment type="caution">
    <text evidence="4">The sequence shown here is derived from an EMBL/GenBank/DDBJ whole genome shotgun (WGS) entry which is preliminary data.</text>
</comment>
<reference evidence="4 5" key="1">
    <citation type="submission" date="2017-06" db="EMBL/GenBank/DDBJ databases">
        <title>the draft geome sequence of Illustriluteabacillus marina B3227.</title>
        <authorList>
            <person name="He R.-H."/>
            <person name="Du Z.-J."/>
        </authorList>
    </citation>
    <scope>NUCLEOTIDE SEQUENCE [LARGE SCALE GENOMIC DNA]</scope>
    <source>
        <strain evidence="4 5">B3227</strain>
    </source>
</reference>
<evidence type="ECO:0000313" key="5">
    <source>
        <dbReference type="Proteomes" id="UP000243524"/>
    </source>
</evidence>
<evidence type="ECO:0000256" key="1">
    <source>
        <dbReference type="ARBA" id="ARBA00023002"/>
    </source>
</evidence>
<feature type="domain" description="GFO/IDH/MocA-like oxidoreductase" evidence="3">
    <location>
        <begin position="133"/>
        <end position="262"/>
    </location>
</feature>
<dbReference type="SUPFAM" id="SSF55347">
    <property type="entry name" value="Glyceraldehyde-3-phosphate dehydrogenase-like, C-terminal domain"/>
    <property type="match status" value="1"/>
</dbReference>
<organism evidence="4 5">
    <name type="scientific">Halalkalibacillus sediminis</name>
    <dbReference type="NCBI Taxonomy" id="2018042"/>
    <lineage>
        <taxon>Bacteria</taxon>
        <taxon>Bacillati</taxon>
        <taxon>Bacillota</taxon>
        <taxon>Bacilli</taxon>
        <taxon>Bacillales</taxon>
        <taxon>Bacillaceae</taxon>
        <taxon>Halalkalibacillus</taxon>
    </lineage>
</organism>
<dbReference type="PANTHER" id="PTHR43818">
    <property type="entry name" value="BCDNA.GH03377"/>
    <property type="match status" value="1"/>
</dbReference>
<gene>
    <name evidence="4" type="ORF">CEY16_13685</name>
</gene>
<dbReference type="InterPro" id="IPR000683">
    <property type="entry name" value="Gfo/Idh/MocA-like_OxRdtase_N"/>
</dbReference>
<dbReference type="GO" id="GO:0016491">
    <property type="term" value="F:oxidoreductase activity"/>
    <property type="evidence" value="ECO:0007669"/>
    <property type="project" value="UniProtKB-KW"/>
</dbReference>
<dbReference type="RefSeq" id="WP_101332610.1">
    <property type="nucleotide sequence ID" value="NZ_PJNH01000004.1"/>
</dbReference>
<name>A0A2I0QS00_9BACI</name>
<dbReference type="InterPro" id="IPR036291">
    <property type="entry name" value="NAD(P)-bd_dom_sf"/>
</dbReference>
<evidence type="ECO:0000259" key="3">
    <source>
        <dbReference type="Pfam" id="PF22725"/>
    </source>
</evidence>
<keyword evidence="1" id="KW-0560">Oxidoreductase</keyword>
<keyword evidence="5" id="KW-1185">Reference proteome</keyword>
<dbReference type="Pfam" id="PF22725">
    <property type="entry name" value="GFO_IDH_MocA_C3"/>
    <property type="match status" value="1"/>
</dbReference>
<evidence type="ECO:0000313" key="4">
    <source>
        <dbReference type="EMBL" id="PKR76860.1"/>
    </source>
</evidence>
<dbReference type="GO" id="GO:0000166">
    <property type="term" value="F:nucleotide binding"/>
    <property type="evidence" value="ECO:0007669"/>
    <property type="project" value="InterPro"/>
</dbReference>
<dbReference type="SUPFAM" id="SSF51735">
    <property type="entry name" value="NAD(P)-binding Rossmann-fold domains"/>
    <property type="match status" value="1"/>
</dbReference>
<dbReference type="AlphaFoldDB" id="A0A2I0QS00"/>
<dbReference type="InterPro" id="IPR055170">
    <property type="entry name" value="GFO_IDH_MocA-like_dom"/>
</dbReference>